<dbReference type="EMBL" id="GU059106">
    <property type="protein sequence ID" value="ACY24457.1"/>
    <property type="molecule type" value="Genomic_DNA"/>
</dbReference>
<evidence type="ECO:0000313" key="1">
    <source>
        <dbReference type="EMBL" id="ACY24457.1"/>
    </source>
</evidence>
<proteinExistence type="predicted"/>
<gene>
    <name evidence="1" type="ORF">29d5orf09</name>
</gene>
<accession>D4N6X1</accession>
<organism evidence="1">
    <name type="scientific">uncultured crenarchaeote 29d5</name>
    <dbReference type="NCBI Taxonomy" id="684057"/>
    <lineage>
        <taxon>Archaea</taxon>
        <taxon>Thermoproteota</taxon>
        <taxon>environmental samples</taxon>
    </lineage>
</organism>
<reference evidence="1" key="1">
    <citation type="journal article" date="2010" name="Environ. Microbiol.">
        <title>Homologues of nitrite reductases in ammonia-oxidizing archaea: diversity and genomic context.</title>
        <authorList>
            <person name="Bartossek R."/>
            <person name="Nicol G.W."/>
            <person name="Lanzen A."/>
            <person name="Klenk H.P."/>
            <person name="Schleper C."/>
        </authorList>
    </citation>
    <scope>NUCLEOTIDE SEQUENCE</scope>
</reference>
<protein>
    <submittedName>
        <fullName evidence="1">Uncharacterized conserved protein</fullName>
    </submittedName>
</protein>
<name>D4N6X1_9CREN</name>
<sequence>MDNVTRLECLDSYETEKLGSMLLSDRDSVHFVIEVIKIVDNEIVLMLKDKSCHAVLMKDNINAIKLRELVRELILGPLVVIRTFGQDNILNVVHKTS</sequence>
<dbReference type="AlphaFoldDB" id="D4N6X1"/>